<comment type="function">
    <text evidence="7">Required for the formation of a threonylcarbamoyl group on adenosine at position 37 (t(6)A37) in tRNAs that read codons beginning with adenine. Is involved in the transfer of the threonylcarbamoyl moiety of threonylcarbamoyl-AMP (TC-AMP) to the N6 group of A37, together with TsaE and TsaB. TsaD likely plays a direct catalytic role in this reaction.</text>
</comment>
<keyword evidence="5 7" id="KW-0012">Acyltransferase</keyword>
<comment type="caution">
    <text evidence="7">Lacks conserved residue(s) required for the propagation of feature annotation.</text>
</comment>
<keyword evidence="2 7" id="KW-0819">tRNA processing</keyword>
<protein>
    <recommendedName>
        <fullName evidence="7">tRNA N6-adenosine threonylcarbamoyltransferase</fullName>
        <ecNumber evidence="7">2.3.1.234</ecNumber>
    </recommendedName>
    <alternativeName>
        <fullName evidence="7">N6-L-threonylcarbamoyladenine synthase</fullName>
        <shortName evidence="7">t(6)A synthase</shortName>
    </alternativeName>
    <alternativeName>
        <fullName evidence="7">t(6)A37 threonylcarbamoyladenosine biosynthesis protein TsaD</fullName>
    </alternativeName>
    <alternativeName>
        <fullName evidence="7">tRNA threonylcarbamoyladenosine biosynthesis protein TsaD</fullName>
    </alternativeName>
</protein>
<dbReference type="RefSeq" id="WP_349215099.1">
    <property type="nucleotide sequence ID" value="NZ_JBBMFA010000063.1"/>
</dbReference>
<dbReference type="InterPro" id="IPR017861">
    <property type="entry name" value="KAE1/TsaD"/>
</dbReference>
<name>A0ABV1GCW1_9FIRM</name>
<dbReference type="PRINTS" id="PR00789">
    <property type="entry name" value="OSIALOPTASE"/>
</dbReference>
<evidence type="ECO:0000256" key="5">
    <source>
        <dbReference type="ARBA" id="ARBA00023315"/>
    </source>
</evidence>
<evidence type="ECO:0000256" key="1">
    <source>
        <dbReference type="ARBA" id="ARBA00022679"/>
    </source>
</evidence>
<comment type="catalytic activity">
    <reaction evidence="6 7">
        <text>L-threonylcarbamoyladenylate + adenosine(37) in tRNA = N(6)-L-threonylcarbamoyladenosine(37) in tRNA + AMP + H(+)</text>
        <dbReference type="Rhea" id="RHEA:37059"/>
        <dbReference type="Rhea" id="RHEA-COMP:10162"/>
        <dbReference type="Rhea" id="RHEA-COMP:10163"/>
        <dbReference type="ChEBI" id="CHEBI:15378"/>
        <dbReference type="ChEBI" id="CHEBI:73682"/>
        <dbReference type="ChEBI" id="CHEBI:74411"/>
        <dbReference type="ChEBI" id="CHEBI:74418"/>
        <dbReference type="ChEBI" id="CHEBI:456215"/>
        <dbReference type="EC" id="2.3.1.234"/>
    </reaction>
</comment>
<accession>A0ABV1GCW1</accession>
<evidence type="ECO:0000256" key="7">
    <source>
        <dbReference type="HAMAP-Rule" id="MF_01445"/>
    </source>
</evidence>
<comment type="subcellular location">
    <subcellularLocation>
        <location evidence="7">Cytoplasm</location>
    </subcellularLocation>
</comment>
<dbReference type="EC" id="2.3.1.234" evidence="7"/>
<evidence type="ECO:0000256" key="4">
    <source>
        <dbReference type="ARBA" id="ARBA00023004"/>
    </source>
</evidence>
<dbReference type="Pfam" id="PF00814">
    <property type="entry name" value="TsaD"/>
    <property type="match status" value="1"/>
</dbReference>
<feature type="binding site" evidence="7">
    <location>
        <position position="167"/>
    </location>
    <ligand>
        <name>substrate</name>
    </ligand>
</feature>
<dbReference type="PANTHER" id="PTHR11735:SF6">
    <property type="entry name" value="TRNA N6-ADENOSINE THREONYLCARBAMOYLTRANSFERASE, MITOCHONDRIAL"/>
    <property type="match status" value="1"/>
</dbReference>
<comment type="caution">
    <text evidence="9">The sequence shown here is derived from an EMBL/GenBank/DDBJ whole genome shotgun (WGS) entry which is preliminary data.</text>
</comment>
<feature type="binding site" evidence="7">
    <location>
        <position position="111"/>
    </location>
    <ligand>
        <name>Fe cation</name>
        <dbReference type="ChEBI" id="CHEBI:24875"/>
    </ligand>
</feature>
<dbReference type="PANTHER" id="PTHR11735">
    <property type="entry name" value="TRNA N6-ADENOSINE THREONYLCARBAMOYLTRANSFERASE"/>
    <property type="match status" value="1"/>
</dbReference>
<evidence type="ECO:0000256" key="6">
    <source>
        <dbReference type="ARBA" id="ARBA00048117"/>
    </source>
</evidence>
<feature type="binding site" evidence="7">
    <location>
        <position position="180"/>
    </location>
    <ligand>
        <name>substrate</name>
    </ligand>
</feature>
<organism evidence="9 10">
    <name type="scientific">Ruthenibacterium intestinale</name>
    <dbReference type="NCBI Taxonomy" id="3133163"/>
    <lineage>
        <taxon>Bacteria</taxon>
        <taxon>Bacillati</taxon>
        <taxon>Bacillota</taxon>
        <taxon>Clostridia</taxon>
        <taxon>Eubacteriales</taxon>
        <taxon>Oscillospiraceae</taxon>
        <taxon>Ruthenibacterium</taxon>
    </lineage>
</organism>
<keyword evidence="3 7" id="KW-0479">Metal-binding</keyword>
<dbReference type="EMBL" id="JBBMFA010000063">
    <property type="protein sequence ID" value="MEQ2519665.1"/>
    <property type="molecule type" value="Genomic_DNA"/>
</dbReference>
<feature type="binding site" evidence="7">
    <location>
        <position position="301"/>
    </location>
    <ligand>
        <name>Fe cation</name>
        <dbReference type="ChEBI" id="CHEBI:24875"/>
    </ligand>
</feature>
<dbReference type="SUPFAM" id="SSF53067">
    <property type="entry name" value="Actin-like ATPase domain"/>
    <property type="match status" value="2"/>
</dbReference>
<dbReference type="CDD" id="cd24133">
    <property type="entry name" value="ASKHA_NBD_TsaD_bac"/>
    <property type="match status" value="1"/>
</dbReference>
<feature type="binding site" evidence="7">
    <location>
        <position position="115"/>
    </location>
    <ligand>
        <name>Fe cation</name>
        <dbReference type="ChEBI" id="CHEBI:24875"/>
    </ligand>
</feature>
<dbReference type="GO" id="GO:0061711">
    <property type="term" value="F:tRNA N(6)-L-threonylcarbamoyladenine synthase activity"/>
    <property type="evidence" value="ECO:0007669"/>
    <property type="project" value="UniProtKB-EC"/>
</dbReference>
<comment type="similarity">
    <text evidence="7">Belongs to the KAE1 / TsaD family.</text>
</comment>
<dbReference type="NCBIfam" id="TIGR03723">
    <property type="entry name" value="T6A_TsaD_YgjD"/>
    <property type="match status" value="1"/>
</dbReference>
<gene>
    <name evidence="7 9" type="primary">tsaD</name>
    <name evidence="9" type="ORF">WMO24_04360</name>
</gene>
<evidence type="ECO:0000313" key="10">
    <source>
        <dbReference type="Proteomes" id="UP001477672"/>
    </source>
</evidence>
<evidence type="ECO:0000313" key="9">
    <source>
        <dbReference type="EMBL" id="MEQ2519665.1"/>
    </source>
</evidence>
<evidence type="ECO:0000256" key="2">
    <source>
        <dbReference type="ARBA" id="ARBA00022694"/>
    </source>
</evidence>
<dbReference type="Proteomes" id="UP001477672">
    <property type="component" value="Unassembled WGS sequence"/>
</dbReference>
<comment type="cofactor">
    <cofactor evidence="7">
        <name>Fe(2+)</name>
        <dbReference type="ChEBI" id="CHEBI:29033"/>
    </cofactor>
    <text evidence="7">Binds 1 Fe(2+) ion per subunit.</text>
</comment>
<keyword evidence="10" id="KW-1185">Reference proteome</keyword>
<feature type="binding site" evidence="7">
    <location>
        <begin position="134"/>
        <end position="138"/>
    </location>
    <ligand>
        <name>substrate</name>
    </ligand>
</feature>
<dbReference type="Gene3D" id="3.30.420.40">
    <property type="match status" value="2"/>
</dbReference>
<dbReference type="InterPro" id="IPR043129">
    <property type="entry name" value="ATPase_NBD"/>
</dbReference>
<feature type="binding site" evidence="7">
    <location>
        <position position="273"/>
    </location>
    <ligand>
        <name>substrate</name>
    </ligand>
</feature>
<reference evidence="9 10" key="1">
    <citation type="submission" date="2024-03" db="EMBL/GenBank/DDBJ databases">
        <title>Human intestinal bacterial collection.</title>
        <authorList>
            <person name="Pauvert C."/>
            <person name="Hitch T.C.A."/>
            <person name="Clavel T."/>
        </authorList>
    </citation>
    <scope>NUCLEOTIDE SEQUENCE [LARGE SCALE GENOMIC DNA]</scope>
    <source>
        <strain evidence="9 10">CLA-JM-H11</strain>
    </source>
</reference>
<evidence type="ECO:0000259" key="8">
    <source>
        <dbReference type="Pfam" id="PF00814"/>
    </source>
</evidence>
<dbReference type="HAMAP" id="MF_01445">
    <property type="entry name" value="TsaD"/>
    <property type="match status" value="1"/>
</dbReference>
<dbReference type="InterPro" id="IPR000905">
    <property type="entry name" value="Gcp-like_dom"/>
</dbReference>
<sequence>MKILGIESSCDDTCAAVVEDGRRLLSNCIASSAQEQNLYGGVVPEIASRRHIENISGVAQSALDDAGLSMEDIDAVAVTFAPGLIGAVLVGVNFAKGLSYAAEKPLIPVHHLRGHVAALYLTHPELEPPFLCLVASGGHSHIVWVESYTKFKVLGRTVDDAAGEAFDKVARTLGLGYPGGPAVSKAALGGNPKAYPLPTPHVEGKYNVSFSGLKTAVLNTVNHVRMRGEEISVPDMAASFQQRITDILAEKLLLAAGDLGAKKICLAGGVGSNLALRQKLEKGAKRLSARLYLPELKLCGDNAAMVAAQGYYEYLDGNVADLSLNGLPTLNIDYR</sequence>
<feature type="domain" description="Gcp-like" evidence="8">
    <location>
        <begin position="24"/>
        <end position="307"/>
    </location>
</feature>
<dbReference type="NCBIfam" id="TIGR00329">
    <property type="entry name" value="gcp_kae1"/>
    <property type="match status" value="1"/>
</dbReference>
<dbReference type="InterPro" id="IPR022450">
    <property type="entry name" value="TsaD"/>
</dbReference>
<keyword evidence="7" id="KW-0963">Cytoplasm</keyword>
<keyword evidence="4 7" id="KW-0408">Iron</keyword>
<keyword evidence="1 7" id="KW-0808">Transferase</keyword>
<evidence type="ECO:0000256" key="3">
    <source>
        <dbReference type="ARBA" id="ARBA00022723"/>
    </source>
</evidence>
<proteinExistence type="inferred from homology"/>